<proteinExistence type="predicted"/>
<organism evidence="3 4">
    <name type="scientific">Eutypa lata (strain UCR-EL1)</name>
    <name type="common">Grapevine dieback disease fungus</name>
    <name type="synonym">Eutypa armeniacae</name>
    <dbReference type="NCBI Taxonomy" id="1287681"/>
    <lineage>
        <taxon>Eukaryota</taxon>
        <taxon>Fungi</taxon>
        <taxon>Dikarya</taxon>
        <taxon>Ascomycota</taxon>
        <taxon>Pezizomycotina</taxon>
        <taxon>Sordariomycetes</taxon>
        <taxon>Xylariomycetidae</taxon>
        <taxon>Xylariales</taxon>
        <taxon>Diatrypaceae</taxon>
        <taxon>Eutypa</taxon>
    </lineage>
</organism>
<feature type="compositionally biased region" description="Basic and acidic residues" evidence="1">
    <location>
        <begin position="89"/>
        <end position="99"/>
    </location>
</feature>
<dbReference type="STRING" id="1287681.M7S8C3"/>
<gene>
    <name evidence="3" type="ORF">UCREL1_10691</name>
</gene>
<accession>M7S8C3</accession>
<dbReference type="KEGG" id="ela:UCREL1_10691"/>
<keyword evidence="4" id="KW-1185">Reference proteome</keyword>
<feature type="region of interest" description="Disordered" evidence="1">
    <location>
        <begin position="75"/>
        <end position="115"/>
    </location>
</feature>
<dbReference type="HOGENOM" id="CLU_1034503_0_0_1"/>
<dbReference type="EMBL" id="KB707435">
    <property type="protein sequence ID" value="EMR62374.1"/>
    <property type="molecule type" value="Genomic_DNA"/>
</dbReference>
<feature type="compositionally biased region" description="Acidic residues" evidence="1">
    <location>
        <begin position="227"/>
        <end position="256"/>
    </location>
</feature>
<feature type="domain" description="BCD1 alpha/beta" evidence="2">
    <location>
        <begin position="1"/>
        <end position="193"/>
    </location>
</feature>
<name>M7S8C3_EUTLA</name>
<reference evidence="4" key="1">
    <citation type="journal article" date="2013" name="Genome Announc.">
        <title>Draft genome sequence of the grapevine dieback fungus Eutypa lata UCR-EL1.</title>
        <authorList>
            <person name="Blanco-Ulate B."/>
            <person name="Rolshausen P.E."/>
            <person name="Cantu D."/>
        </authorList>
    </citation>
    <scope>NUCLEOTIDE SEQUENCE [LARGE SCALE GENOMIC DNA]</scope>
    <source>
        <strain evidence="4">UCR-EL1</strain>
    </source>
</reference>
<sequence>MSRSKDNKSSWNKRTNSINWQVEWMVLDSATSTENDATPKPKRIMHKLLDQTPLYVGFANSMGYYLYQQMNDQQRSEEKKARKKQQTVQEEKARMEREAANFGQDAESSAWNTQPSSLQNHATTAWARSEQLSDKIDPVDERQKNDYQFFYQKPIKRSRDPEKLIPLEPTETLASILPGIEVVEFPTIVVLPTGSNIPDGYAIENKPKPKAKTASKKRKTSALVDYGSDEEDGEDNDDEGVEDGEVSDQDMVDDDTTSSSGSDSDMDTE</sequence>
<evidence type="ECO:0000313" key="4">
    <source>
        <dbReference type="Proteomes" id="UP000012174"/>
    </source>
</evidence>
<evidence type="ECO:0000313" key="3">
    <source>
        <dbReference type="EMBL" id="EMR62374.1"/>
    </source>
</evidence>
<dbReference type="OrthoDB" id="272357at2759"/>
<dbReference type="eggNOG" id="KOG2858">
    <property type="taxonomic scope" value="Eukaryota"/>
</dbReference>
<feature type="region of interest" description="Disordered" evidence="1">
    <location>
        <begin position="194"/>
        <end position="269"/>
    </location>
</feature>
<dbReference type="Proteomes" id="UP000012174">
    <property type="component" value="Unassembled WGS sequence"/>
</dbReference>
<evidence type="ECO:0000256" key="1">
    <source>
        <dbReference type="SAM" id="MobiDB-lite"/>
    </source>
</evidence>
<dbReference type="AlphaFoldDB" id="M7S8C3"/>
<dbReference type="Pfam" id="PF25790">
    <property type="entry name" value="BCD1"/>
    <property type="match status" value="1"/>
</dbReference>
<protein>
    <submittedName>
        <fullName evidence="3">Putative hit zinc finger protein</fullName>
    </submittedName>
</protein>
<feature type="compositionally biased region" description="Basic residues" evidence="1">
    <location>
        <begin position="208"/>
        <end position="220"/>
    </location>
</feature>
<evidence type="ECO:0000259" key="2">
    <source>
        <dbReference type="Pfam" id="PF25790"/>
    </source>
</evidence>
<dbReference type="InterPro" id="IPR057721">
    <property type="entry name" value="BCD1_alpha/beta"/>
</dbReference>
<feature type="compositionally biased region" description="Polar residues" evidence="1">
    <location>
        <begin position="106"/>
        <end position="115"/>
    </location>
</feature>